<dbReference type="InterPro" id="IPR036812">
    <property type="entry name" value="NAD(P)_OxRdtase_dom_sf"/>
</dbReference>
<feature type="domain" description="NADP-dependent oxidoreductase" evidence="7">
    <location>
        <begin position="22"/>
        <end position="292"/>
    </location>
</feature>
<evidence type="ECO:0000259" key="7">
    <source>
        <dbReference type="Pfam" id="PF00248"/>
    </source>
</evidence>
<dbReference type="PROSITE" id="PS00062">
    <property type="entry name" value="ALDOKETO_REDUCTASE_2"/>
    <property type="match status" value="1"/>
</dbReference>
<dbReference type="PRINTS" id="PR00069">
    <property type="entry name" value="ALDKETRDTASE"/>
</dbReference>
<evidence type="ECO:0000256" key="4">
    <source>
        <dbReference type="PIRSR" id="PIRSR000097-1"/>
    </source>
</evidence>
<dbReference type="Pfam" id="PF00248">
    <property type="entry name" value="Aldo_ket_red"/>
    <property type="match status" value="1"/>
</dbReference>
<evidence type="ECO:0000256" key="6">
    <source>
        <dbReference type="PIRSR" id="PIRSR000097-3"/>
    </source>
</evidence>
<dbReference type="SUPFAM" id="SSF51430">
    <property type="entry name" value="NAD(P)-linked oxidoreductase"/>
    <property type="match status" value="1"/>
</dbReference>
<keyword evidence="2" id="KW-0521">NADP</keyword>
<dbReference type="OrthoDB" id="6497660at2759"/>
<dbReference type="AlphaFoldDB" id="A0A7R9L2A1"/>
<feature type="binding site" evidence="5">
    <location>
        <position position="119"/>
    </location>
    <ligand>
        <name>substrate</name>
    </ligand>
</feature>
<gene>
    <name evidence="8" type="ORF">OSB1V03_LOCUS13938</name>
</gene>
<keyword evidence="3" id="KW-0560">Oxidoreductase</keyword>
<dbReference type="InterPro" id="IPR020471">
    <property type="entry name" value="AKR"/>
</dbReference>
<dbReference type="PROSITE" id="PS00063">
    <property type="entry name" value="ALDOKETO_REDUCTASE_3"/>
    <property type="match status" value="1"/>
</dbReference>
<dbReference type="EMBL" id="CAJPIZ010012913">
    <property type="protein sequence ID" value="CAG2113971.1"/>
    <property type="molecule type" value="Genomic_DNA"/>
</dbReference>
<evidence type="ECO:0000256" key="3">
    <source>
        <dbReference type="ARBA" id="ARBA00023002"/>
    </source>
</evidence>
<dbReference type="Proteomes" id="UP000759131">
    <property type="component" value="Unassembled WGS sequence"/>
</dbReference>
<accession>A0A7R9L2A1</accession>
<evidence type="ECO:0000256" key="2">
    <source>
        <dbReference type="ARBA" id="ARBA00022857"/>
    </source>
</evidence>
<reference evidence="8" key="1">
    <citation type="submission" date="2020-11" db="EMBL/GenBank/DDBJ databases">
        <authorList>
            <person name="Tran Van P."/>
        </authorList>
    </citation>
    <scope>NUCLEOTIDE SEQUENCE</scope>
</reference>
<protein>
    <recommendedName>
        <fullName evidence="7">NADP-dependent oxidoreductase domain-containing protein</fullName>
    </recommendedName>
</protein>
<sequence length="315" mass="36149">MFAYAAMTPSVEFVNGMSIPIIGLGTYDMTDDQSVMSRVLTDAIDVGYRHIDTAYIYQNEEIIGRSLTQMFANNTTKRKDLFITSKVWSTFHKRSAVVEALKLSLNNLGLDYLDLALIHWPIALKSGTGYLWPLDENNMTLDENISVVETWKGMEDAYRLGLAKSIGVSNFNSEQLSRVLKHSFIKPVVNQFETHPYLSQEKLVQFCHNNSIQVIAYCPIGKADKGLLNEPILTTIAAKNNKTVPQVMLRWLIQRDIIVIPKTSKRQRLMENINIFDFQLTDEEMTEIFKLNKNQRFINPTEAVNNREYPFHIPY</sequence>
<proteinExistence type="inferred from homology"/>
<dbReference type="EMBL" id="OC867488">
    <property type="protein sequence ID" value="CAD7633541.1"/>
    <property type="molecule type" value="Genomic_DNA"/>
</dbReference>
<name>A0A7R9L2A1_9ACAR</name>
<dbReference type="FunFam" id="3.20.20.100:FF:000006">
    <property type="entry name" value="Aldo-keto reductase family 1 member A1"/>
    <property type="match status" value="1"/>
</dbReference>
<feature type="active site" description="Proton donor" evidence="4">
    <location>
        <position position="57"/>
    </location>
</feature>
<evidence type="ECO:0000313" key="8">
    <source>
        <dbReference type="EMBL" id="CAD7633541.1"/>
    </source>
</evidence>
<dbReference type="PROSITE" id="PS00798">
    <property type="entry name" value="ALDOKETO_REDUCTASE_1"/>
    <property type="match status" value="1"/>
</dbReference>
<dbReference type="PIRSF" id="PIRSF000097">
    <property type="entry name" value="AKR"/>
    <property type="match status" value="1"/>
</dbReference>
<dbReference type="PANTHER" id="PTHR11732">
    <property type="entry name" value="ALDO/KETO REDUCTASE"/>
    <property type="match status" value="1"/>
</dbReference>
<dbReference type="GO" id="GO:0016491">
    <property type="term" value="F:oxidoreductase activity"/>
    <property type="evidence" value="ECO:0007669"/>
    <property type="project" value="UniProtKB-KW"/>
</dbReference>
<evidence type="ECO:0000256" key="1">
    <source>
        <dbReference type="ARBA" id="ARBA00007905"/>
    </source>
</evidence>
<dbReference type="Gene3D" id="3.20.20.100">
    <property type="entry name" value="NADP-dependent oxidoreductase domain"/>
    <property type="match status" value="1"/>
</dbReference>
<dbReference type="InterPro" id="IPR023210">
    <property type="entry name" value="NADP_OxRdtase_dom"/>
</dbReference>
<dbReference type="InterPro" id="IPR018170">
    <property type="entry name" value="Aldo/ket_reductase_CS"/>
</dbReference>
<keyword evidence="9" id="KW-1185">Reference proteome</keyword>
<evidence type="ECO:0000313" key="9">
    <source>
        <dbReference type="Proteomes" id="UP000759131"/>
    </source>
</evidence>
<feature type="site" description="Lowers pKa of active site Tyr" evidence="6">
    <location>
        <position position="86"/>
    </location>
</feature>
<comment type="similarity">
    <text evidence="1">Belongs to the aldo/keto reductase family.</text>
</comment>
<evidence type="ECO:0000256" key="5">
    <source>
        <dbReference type="PIRSR" id="PIRSR000097-2"/>
    </source>
</evidence>
<organism evidence="8">
    <name type="scientific">Medioppia subpectinata</name>
    <dbReference type="NCBI Taxonomy" id="1979941"/>
    <lineage>
        <taxon>Eukaryota</taxon>
        <taxon>Metazoa</taxon>
        <taxon>Ecdysozoa</taxon>
        <taxon>Arthropoda</taxon>
        <taxon>Chelicerata</taxon>
        <taxon>Arachnida</taxon>
        <taxon>Acari</taxon>
        <taxon>Acariformes</taxon>
        <taxon>Sarcoptiformes</taxon>
        <taxon>Oribatida</taxon>
        <taxon>Brachypylina</taxon>
        <taxon>Oppioidea</taxon>
        <taxon>Oppiidae</taxon>
        <taxon>Medioppia</taxon>
    </lineage>
</organism>